<dbReference type="RefSeq" id="WP_345599991.1">
    <property type="nucleotide sequence ID" value="NZ_BAABLT010000001.1"/>
</dbReference>
<dbReference type="EMBL" id="JBHTIW010000003">
    <property type="protein sequence ID" value="MFD0919659.1"/>
    <property type="molecule type" value="Genomic_DNA"/>
</dbReference>
<protein>
    <recommendedName>
        <fullName evidence="4">Transmembrane protein</fullName>
    </recommendedName>
</protein>
<organism evidence="2 3">
    <name type="scientific">Saccharopolyspora rosea</name>
    <dbReference type="NCBI Taxonomy" id="524884"/>
    <lineage>
        <taxon>Bacteria</taxon>
        <taxon>Bacillati</taxon>
        <taxon>Actinomycetota</taxon>
        <taxon>Actinomycetes</taxon>
        <taxon>Pseudonocardiales</taxon>
        <taxon>Pseudonocardiaceae</taxon>
        <taxon>Saccharopolyspora</taxon>
    </lineage>
</organism>
<evidence type="ECO:0000313" key="2">
    <source>
        <dbReference type="EMBL" id="MFD0919659.1"/>
    </source>
</evidence>
<evidence type="ECO:0000256" key="1">
    <source>
        <dbReference type="SAM" id="Phobius"/>
    </source>
</evidence>
<accession>A0ABW3FMB3</accession>
<evidence type="ECO:0000313" key="3">
    <source>
        <dbReference type="Proteomes" id="UP001597018"/>
    </source>
</evidence>
<keyword evidence="1" id="KW-0472">Membrane</keyword>
<keyword evidence="1" id="KW-0812">Transmembrane</keyword>
<evidence type="ECO:0008006" key="4">
    <source>
        <dbReference type="Google" id="ProtNLM"/>
    </source>
</evidence>
<gene>
    <name evidence="2" type="ORF">ACFQ16_07880</name>
</gene>
<feature type="transmembrane region" description="Helical" evidence="1">
    <location>
        <begin position="15"/>
        <end position="36"/>
    </location>
</feature>
<comment type="caution">
    <text evidence="2">The sequence shown here is derived from an EMBL/GenBank/DDBJ whole genome shotgun (WGS) entry which is preliminary data.</text>
</comment>
<name>A0ABW3FMB3_9PSEU</name>
<feature type="transmembrane region" description="Helical" evidence="1">
    <location>
        <begin position="42"/>
        <end position="62"/>
    </location>
</feature>
<proteinExistence type="predicted"/>
<keyword evidence="3" id="KW-1185">Reference proteome</keyword>
<keyword evidence="1" id="KW-1133">Transmembrane helix</keyword>
<sequence length="93" mass="10703">MAAAMRVATFPFRAVFRLAKFLLLPVGVGALFWWLASMWPTWPLWAGVVFCAVWALLMANLWRIQVHGELRSLARGTVHIDGPRRRRMRGGRR</sequence>
<reference evidence="3" key="1">
    <citation type="journal article" date="2019" name="Int. J. Syst. Evol. Microbiol.">
        <title>The Global Catalogue of Microorganisms (GCM) 10K type strain sequencing project: providing services to taxonomists for standard genome sequencing and annotation.</title>
        <authorList>
            <consortium name="The Broad Institute Genomics Platform"/>
            <consortium name="The Broad Institute Genome Sequencing Center for Infectious Disease"/>
            <person name="Wu L."/>
            <person name="Ma J."/>
        </authorList>
    </citation>
    <scope>NUCLEOTIDE SEQUENCE [LARGE SCALE GENOMIC DNA]</scope>
    <source>
        <strain evidence="3">CCUG 56401</strain>
    </source>
</reference>
<dbReference type="Proteomes" id="UP001597018">
    <property type="component" value="Unassembled WGS sequence"/>
</dbReference>